<proteinExistence type="predicted"/>
<evidence type="ECO:0000313" key="1">
    <source>
        <dbReference type="EMBL" id="MPN16146.1"/>
    </source>
</evidence>
<reference evidence="1" key="1">
    <citation type="submission" date="2019-08" db="EMBL/GenBank/DDBJ databases">
        <authorList>
            <person name="Kucharzyk K."/>
            <person name="Murdoch R.W."/>
            <person name="Higgins S."/>
            <person name="Loffler F."/>
        </authorList>
    </citation>
    <scope>NUCLEOTIDE SEQUENCE</scope>
</reference>
<dbReference type="EMBL" id="VSSQ01063062">
    <property type="protein sequence ID" value="MPN16146.1"/>
    <property type="molecule type" value="Genomic_DNA"/>
</dbReference>
<sequence>MLGQLDQGLTSRFQPFCGLIGVLLGTGIGLGRLRPCGVASDPRVAFRQRRRHVPIQKRLKRLPSLPDAGHQRIVPNYLGQDALGAVEHPQVGLLGTRHHQLMLHLNAVVLRHLSLAHVLPQVGSRATHRALDFQHQVTG</sequence>
<accession>A0A645FR05</accession>
<protein>
    <submittedName>
        <fullName evidence="1">Uncharacterized protein</fullName>
    </submittedName>
</protein>
<name>A0A645FR05_9ZZZZ</name>
<organism evidence="1">
    <name type="scientific">bioreactor metagenome</name>
    <dbReference type="NCBI Taxonomy" id="1076179"/>
    <lineage>
        <taxon>unclassified sequences</taxon>
        <taxon>metagenomes</taxon>
        <taxon>ecological metagenomes</taxon>
    </lineage>
</organism>
<gene>
    <name evidence="1" type="ORF">SDC9_163484</name>
</gene>
<dbReference type="AlphaFoldDB" id="A0A645FR05"/>
<comment type="caution">
    <text evidence="1">The sequence shown here is derived from an EMBL/GenBank/DDBJ whole genome shotgun (WGS) entry which is preliminary data.</text>
</comment>